<dbReference type="Proteomes" id="UP000184474">
    <property type="component" value="Unassembled WGS sequence"/>
</dbReference>
<dbReference type="STRING" id="156994.SAMN04488028_11329"/>
<dbReference type="RefSeq" id="WP_170863858.1">
    <property type="nucleotide sequence ID" value="NZ_FRAA01000013.1"/>
</dbReference>
<protein>
    <submittedName>
        <fullName evidence="3">Peptidase family M23</fullName>
    </submittedName>
</protein>
<dbReference type="AlphaFoldDB" id="A0A1M6WKK9"/>
<dbReference type="Gene3D" id="2.70.70.10">
    <property type="entry name" value="Glucose Permease (Domain IIA)"/>
    <property type="match status" value="1"/>
</dbReference>
<gene>
    <name evidence="3" type="ORF">SAMN04488028_11329</name>
</gene>
<feature type="signal peptide" evidence="1">
    <location>
        <begin position="1"/>
        <end position="19"/>
    </location>
</feature>
<dbReference type="Pfam" id="PF01551">
    <property type="entry name" value="Peptidase_M23"/>
    <property type="match status" value="1"/>
</dbReference>
<dbReference type="InterPro" id="IPR011055">
    <property type="entry name" value="Dup_hybrid_motif"/>
</dbReference>
<reference evidence="4" key="1">
    <citation type="submission" date="2016-11" db="EMBL/GenBank/DDBJ databases">
        <authorList>
            <person name="Varghese N."/>
            <person name="Submissions S."/>
        </authorList>
    </citation>
    <scope>NUCLEOTIDE SEQUENCE [LARGE SCALE GENOMIC DNA]</scope>
    <source>
        <strain evidence="4">DSM 26134</strain>
    </source>
</reference>
<dbReference type="EMBL" id="FRAA01000013">
    <property type="protein sequence ID" value="SHK94257.1"/>
    <property type="molecule type" value="Genomic_DNA"/>
</dbReference>
<dbReference type="InterPro" id="IPR016047">
    <property type="entry name" value="M23ase_b-sheet_dom"/>
</dbReference>
<evidence type="ECO:0000313" key="4">
    <source>
        <dbReference type="Proteomes" id="UP000184474"/>
    </source>
</evidence>
<dbReference type="PANTHER" id="PTHR21666">
    <property type="entry name" value="PEPTIDASE-RELATED"/>
    <property type="match status" value="1"/>
</dbReference>
<evidence type="ECO:0000313" key="3">
    <source>
        <dbReference type="EMBL" id="SHK94257.1"/>
    </source>
</evidence>
<dbReference type="CDD" id="cd12797">
    <property type="entry name" value="M23_peptidase"/>
    <property type="match status" value="1"/>
</dbReference>
<name>A0A1M6WKK9_REIAG</name>
<feature type="chain" id="PRO_5009922108" evidence="1">
    <location>
        <begin position="20"/>
        <end position="626"/>
    </location>
</feature>
<keyword evidence="1" id="KW-0732">Signal</keyword>
<keyword evidence="4" id="KW-1185">Reference proteome</keyword>
<sequence>MRLSSIVTLLLLASINVSAQSPKRGDFIFPVRPKQENYLAGTMGELRSTHFHSGIDIKTSGITGLPIYAAADGYVERVRVSTSGYGNALYIAHPHNNSVTVYAHLERFSPEIAAYVRDKQYALESFDVNLFPDKGQFAFKQGDEVAKSGNSGSSSGPHLHFEIRDKAHKILDPLDFGFDEIVDNIAPTVSKVAFVTMDDHARVNGLFGRFEFNVQLDKAGNPVINEPLSLFGNIGVEVYVYDQLDGARNKNGVRHQTLTLDNELIFQQDIATMEFHLQRNILVHTNYKRSSQGGRRFNKYYVDAGNELTFYETNNLDGVMRVMDLNPHHLDIRLEDSYGNLNQYRFTINGSSDDLRTYQLAQSADKPAADLHRGFLELKTDLTDRIYCEAKVYVDSTMYRQQMSYDVLDQAYYIWDMRYGMPDSVEICDQMQYFDFVAKLPKHRAAEYEGETCTVRFSNQALFDQLFLRYQYVDEGGAEYFQFGNEDVPLRKYVEIELKPSLQYDVEKSAVYSVSSRGSLSYMGGEWEQGTVTFRTRDLVNYTVATDSVAPLIKPLRSKYSLRFLVTDDMSGIGEIRAELNGKWLLMNYDAKRNLIWSDEKSVVIGELKLVVTDNSGNIATYERRY</sequence>
<dbReference type="InterPro" id="IPR050570">
    <property type="entry name" value="Cell_wall_metabolism_enzyme"/>
</dbReference>
<proteinExistence type="predicted"/>
<dbReference type="GO" id="GO:0004222">
    <property type="term" value="F:metalloendopeptidase activity"/>
    <property type="evidence" value="ECO:0007669"/>
    <property type="project" value="TreeGrafter"/>
</dbReference>
<evidence type="ECO:0000259" key="2">
    <source>
        <dbReference type="Pfam" id="PF01551"/>
    </source>
</evidence>
<organism evidence="3 4">
    <name type="scientific">Reichenbachiella agariperforans</name>
    <dbReference type="NCBI Taxonomy" id="156994"/>
    <lineage>
        <taxon>Bacteria</taxon>
        <taxon>Pseudomonadati</taxon>
        <taxon>Bacteroidota</taxon>
        <taxon>Cytophagia</taxon>
        <taxon>Cytophagales</taxon>
        <taxon>Reichenbachiellaceae</taxon>
        <taxon>Reichenbachiella</taxon>
    </lineage>
</organism>
<feature type="domain" description="M23ase beta-sheet core" evidence="2">
    <location>
        <begin position="51"/>
        <end position="116"/>
    </location>
</feature>
<dbReference type="SUPFAM" id="SSF51261">
    <property type="entry name" value="Duplicated hybrid motif"/>
    <property type="match status" value="1"/>
</dbReference>
<evidence type="ECO:0000256" key="1">
    <source>
        <dbReference type="SAM" id="SignalP"/>
    </source>
</evidence>
<accession>A0A1M6WKK9</accession>
<dbReference type="PANTHER" id="PTHR21666:SF270">
    <property type="entry name" value="MUREIN HYDROLASE ACTIVATOR ENVC"/>
    <property type="match status" value="1"/>
</dbReference>